<dbReference type="AlphaFoldDB" id="A0A2V3J1J8"/>
<keyword evidence="2 3" id="KW-0560">Oxidoreductase</keyword>
<feature type="transmembrane region" description="Helical" evidence="3">
    <location>
        <begin position="266"/>
        <end position="289"/>
    </location>
</feature>
<evidence type="ECO:0000256" key="1">
    <source>
        <dbReference type="ARBA" id="ARBA00009219"/>
    </source>
</evidence>
<dbReference type="OrthoDB" id="10058185at2759"/>
<name>A0A2V3J1J8_9FLOR</name>
<comment type="caution">
    <text evidence="5">The sequence shown here is derived from an EMBL/GenBank/DDBJ whole genome shotgun (WGS) entry which is preliminary data.</text>
</comment>
<keyword evidence="3" id="KW-1133">Transmembrane helix</keyword>
<keyword evidence="6" id="KW-1185">Reference proteome</keyword>
<dbReference type="Proteomes" id="UP000247409">
    <property type="component" value="Unassembled WGS sequence"/>
</dbReference>
<gene>
    <name evidence="5" type="ORF">BWQ96_02145</name>
</gene>
<proteinExistence type="inferred from homology"/>
<dbReference type="InterPro" id="IPR002225">
    <property type="entry name" value="3Beta_OHSteriod_DH/Estase"/>
</dbReference>
<evidence type="ECO:0000313" key="5">
    <source>
        <dbReference type="EMBL" id="PXF48193.1"/>
    </source>
</evidence>
<keyword evidence="3" id="KW-0812">Transmembrane</keyword>
<sequence>MRRCLVTGGSGFLGRHLIDGLLSKKDPDVQIAVFDIRPYEHHVTAQGENIECFTGTITKLGDVLQACRDIDVVFHCATANPLDNHNEALMWSVNIEGTKNIIEACKQCNVSKLVYVSSASVVYDGSPMLNVDETQPYPSRFTDFYSMTKAKAEQAVLEANRNTLATCSLRPSSIFGERDPAYVPSLIESGKKGKTKYMIGNGKTKWEFTYVGNVVDACLRAADNLEPGSPIAGNAYFITNDETFLFWEHASIILEGLGYPKPSVRLPMALCFVLAAILEFFLLLLSPFYKPKKPPVFTRQKVKLLTTDRVISCEKAKRDLGYKPSVSMQEGTMRTIDYFRNYDSSAKPSKKE</sequence>
<dbReference type="PANTHER" id="PTHR43245">
    <property type="entry name" value="BIFUNCTIONAL POLYMYXIN RESISTANCE PROTEIN ARNA"/>
    <property type="match status" value="1"/>
</dbReference>
<dbReference type="SUPFAM" id="SSF51735">
    <property type="entry name" value="NAD(P)-binding Rossmann-fold domains"/>
    <property type="match status" value="1"/>
</dbReference>
<dbReference type="GO" id="GO:0016616">
    <property type="term" value="F:oxidoreductase activity, acting on the CH-OH group of donors, NAD or NADP as acceptor"/>
    <property type="evidence" value="ECO:0007669"/>
    <property type="project" value="InterPro"/>
</dbReference>
<reference evidence="5 6" key="1">
    <citation type="journal article" date="2018" name="Mol. Biol. Evol.">
        <title>Analysis of the draft genome of the red seaweed Gracilariopsis chorda provides insights into genome size evolution in Rhodophyta.</title>
        <authorList>
            <person name="Lee J."/>
            <person name="Yang E.C."/>
            <person name="Graf L."/>
            <person name="Yang J.H."/>
            <person name="Qiu H."/>
            <person name="Zel Zion U."/>
            <person name="Chan C.X."/>
            <person name="Stephens T.G."/>
            <person name="Weber A.P.M."/>
            <person name="Boo G.H."/>
            <person name="Boo S.M."/>
            <person name="Kim K.M."/>
            <person name="Shin Y."/>
            <person name="Jung M."/>
            <person name="Lee S.J."/>
            <person name="Yim H.S."/>
            <person name="Lee J.H."/>
            <person name="Bhattacharya D."/>
            <person name="Yoon H.S."/>
        </authorList>
    </citation>
    <scope>NUCLEOTIDE SEQUENCE [LARGE SCALE GENOMIC DNA]</scope>
    <source>
        <strain evidence="5 6">SKKU-2015</strain>
        <tissue evidence="5">Whole body</tissue>
    </source>
</reference>
<accession>A0A2V3J1J8</accession>
<dbReference type="InterPro" id="IPR036291">
    <property type="entry name" value="NAD(P)-bd_dom_sf"/>
</dbReference>
<organism evidence="5 6">
    <name type="scientific">Gracilariopsis chorda</name>
    <dbReference type="NCBI Taxonomy" id="448386"/>
    <lineage>
        <taxon>Eukaryota</taxon>
        <taxon>Rhodophyta</taxon>
        <taxon>Florideophyceae</taxon>
        <taxon>Rhodymeniophycidae</taxon>
        <taxon>Gracilariales</taxon>
        <taxon>Gracilariaceae</taxon>
        <taxon>Gracilariopsis</taxon>
    </lineage>
</organism>
<dbReference type="InterPro" id="IPR050177">
    <property type="entry name" value="Lipid_A_modif_metabolic_enz"/>
</dbReference>
<dbReference type="Gene3D" id="3.40.50.720">
    <property type="entry name" value="NAD(P)-binding Rossmann-like Domain"/>
    <property type="match status" value="1"/>
</dbReference>
<evidence type="ECO:0000256" key="2">
    <source>
        <dbReference type="ARBA" id="ARBA00023002"/>
    </source>
</evidence>
<feature type="domain" description="3-beta hydroxysteroid dehydrogenase/isomerase" evidence="4">
    <location>
        <begin position="5"/>
        <end position="267"/>
    </location>
</feature>
<dbReference type="PANTHER" id="PTHR43245:SF51">
    <property type="entry name" value="SHORT CHAIN DEHYDROGENASE_REDUCTASE FAMILY 42E, MEMBER 2"/>
    <property type="match status" value="1"/>
</dbReference>
<dbReference type="EMBL" id="NBIV01000016">
    <property type="protein sequence ID" value="PXF48193.1"/>
    <property type="molecule type" value="Genomic_DNA"/>
</dbReference>
<comment type="similarity">
    <text evidence="1 3">Belongs to the 3-beta-HSD family.</text>
</comment>
<keyword evidence="3" id="KW-0472">Membrane</keyword>
<evidence type="ECO:0000259" key="4">
    <source>
        <dbReference type="Pfam" id="PF01073"/>
    </source>
</evidence>
<evidence type="ECO:0000256" key="3">
    <source>
        <dbReference type="RuleBase" id="RU004475"/>
    </source>
</evidence>
<dbReference type="Pfam" id="PF01073">
    <property type="entry name" value="3Beta_HSD"/>
    <property type="match status" value="1"/>
</dbReference>
<dbReference type="STRING" id="448386.A0A2V3J1J8"/>
<protein>
    <submittedName>
        <fullName evidence="5">3beta-hydroxysteroid-dehydrogenase/decarboxylase isoform 1</fullName>
    </submittedName>
</protein>
<dbReference type="GO" id="GO:0006694">
    <property type="term" value="P:steroid biosynthetic process"/>
    <property type="evidence" value="ECO:0007669"/>
    <property type="project" value="InterPro"/>
</dbReference>
<evidence type="ECO:0000313" key="6">
    <source>
        <dbReference type="Proteomes" id="UP000247409"/>
    </source>
</evidence>